<sequence>MVFAKNASKRRRSRSNSGSSSRSSSSQDNQLFLAPLAVCFRCVVSLATSRTLPARFSSSECATPSSFLALSAGLRHARLTVAARPRQCVRRRVCVSVCCRRIRLRMLNRQF</sequence>
<dbReference type="Proteomes" id="UP000054047">
    <property type="component" value="Unassembled WGS sequence"/>
</dbReference>
<accession>A0A0C2HIH1</accession>
<feature type="compositionally biased region" description="Low complexity" evidence="1">
    <location>
        <begin position="15"/>
        <end position="26"/>
    </location>
</feature>
<evidence type="ECO:0000313" key="2">
    <source>
        <dbReference type="EMBL" id="KIH69371.1"/>
    </source>
</evidence>
<evidence type="ECO:0000313" key="3">
    <source>
        <dbReference type="Proteomes" id="UP000054047"/>
    </source>
</evidence>
<name>A0A0C2HIH1_9BILA</name>
<gene>
    <name evidence="2" type="ORF">ANCDUO_00289</name>
</gene>
<keyword evidence="3" id="KW-1185">Reference proteome</keyword>
<dbReference type="EMBL" id="KN726171">
    <property type="protein sequence ID" value="KIH69371.1"/>
    <property type="molecule type" value="Genomic_DNA"/>
</dbReference>
<proteinExistence type="predicted"/>
<organism evidence="2 3">
    <name type="scientific">Ancylostoma duodenale</name>
    <dbReference type="NCBI Taxonomy" id="51022"/>
    <lineage>
        <taxon>Eukaryota</taxon>
        <taxon>Metazoa</taxon>
        <taxon>Ecdysozoa</taxon>
        <taxon>Nematoda</taxon>
        <taxon>Chromadorea</taxon>
        <taxon>Rhabditida</taxon>
        <taxon>Rhabditina</taxon>
        <taxon>Rhabditomorpha</taxon>
        <taxon>Strongyloidea</taxon>
        <taxon>Ancylostomatidae</taxon>
        <taxon>Ancylostomatinae</taxon>
        <taxon>Ancylostoma</taxon>
    </lineage>
</organism>
<evidence type="ECO:0000256" key="1">
    <source>
        <dbReference type="SAM" id="MobiDB-lite"/>
    </source>
</evidence>
<feature type="region of interest" description="Disordered" evidence="1">
    <location>
        <begin position="1"/>
        <end position="28"/>
    </location>
</feature>
<protein>
    <submittedName>
        <fullName evidence="2">Uncharacterized protein</fullName>
    </submittedName>
</protein>
<dbReference type="AlphaFoldDB" id="A0A0C2HIH1"/>
<reference evidence="2 3" key="1">
    <citation type="submission" date="2013-12" db="EMBL/GenBank/DDBJ databases">
        <title>Draft genome of the parsitic nematode Ancylostoma duodenale.</title>
        <authorList>
            <person name="Mitreva M."/>
        </authorList>
    </citation>
    <scope>NUCLEOTIDE SEQUENCE [LARGE SCALE GENOMIC DNA]</scope>
    <source>
        <strain evidence="2 3">Zhejiang</strain>
    </source>
</reference>